<feature type="compositionally biased region" description="Pro residues" evidence="1">
    <location>
        <begin position="64"/>
        <end position="78"/>
    </location>
</feature>
<dbReference type="Pfam" id="PF08308">
    <property type="entry name" value="PEGA"/>
    <property type="match status" value="1"/>
</dbReference>
<feature type="compositionally biased region" description="Polar residues" evidence="1">
    <location>
        <begin position="370"/>
        <end position="384"/>
    </location>
</feature>
<name>A0A0G1KAT2_9BACT</name>
<feature type="region of interest" description="Disordered" evidence="1">
    <location>
        <begin position="57"/>
        <end position="82"/>
    </location>
</feature>
<feature type="compositionally biased region" description="Low complexity" evidence="1">
    <location>
        <begin position="171"/>
        <end position="181"/>
    </location>
</feature>
<proteinExistence type="predicted"/>
<dbReference type="AlphaFoldDB" id="A0A0G1KAT2"/>
<evidence type="ECO:0000313" key="4">
    <source>
        <dbReference type="Proteomes" id="UP000034032"/>
    </source>
</evidence>
<accession>A0A0G1KAT2</accession>
<dbReference type="Proteomes" id="UP000034032">
    <property type="component" value="Unassembled WGS sequence"/>
</dbReference>
<dbReference type="EMBL" id="LCJR01000037">
    <property type="protein sequence ID" value="KKT80695.1"/>
    <property type="molecule type" value="Genomic_DNA"/>
</dbReference>
<protein>
    <submittedName>
        <fullName evidence="3">Putative cell surface glycoprotein</fullName>
    </submittedName>
</protein>
<gene>
    <name evidence="3" type="ORF">UW79_C0037G0003</name>
</gene>
<sequence>MTGPATYHGNGYYWVQQGIPVGTYTITWNGVSECGTPASETKSTNTQGSVAFTGNYQSISNAPTPTPVPTPTPTPVPSSPSGRYMTIGSNPPSASVYINGSLMGKAPVKVKLPENVPIKIKCTLPNYSDYTYNYPAVSPLPAGIASVNSDWTCTLKKLLSTTSSPSPSPAPSQSYQPRQQPNETVGPTLSPATPTPYITSTPPVMESKGFFSRVFGSVKSFFGKLFGRKSSSPPASTPTNSQDPTGSSDNKLEGVWKVEQILMYDPLIKDFRPTQAGGNYTQYKGNQVCINGVLGPNDMPQPCPRYETFTISKDQIIMPSVTAYSIHFKLSGDKLELSLEPKTGPTTPNSPQKQKIILSRLHKNVPDYPASNQPQASATPKATSTPVIAPIKTPTPTPIPSIKPTPTPSPVQSTAVQNLQGLWTTENSADRNMGINDMEFNGNKFCSVSNLCALGKADYWTYTVEGNAIVIKEPIQAGELGGGGTGYATLTYYFYFQGSKLVITFPGGSKYTFVKIPIYATPTPTSMY</sequence>
<evidence type="ECO:0000256" key="1">
    <source>
        <dbReference type="SAM" id="MobiDB-lite"/>
    </source>
</evidence>
<dbReference type="InterPro" id="IPR013229">
    <property type="entry name" value="PEGA"/>
</dbReference>
<feature type="compositionally biased region" description="Low complexity" evidence="1">
    <location>
        <begin position="230"/>
        <end position="241"/>
    </location>
</feature>
<organism evidence="3 4">
    <name type="scientific">Candidatus Yanofskybacteria bacterium GW2011_GWA2_44_9</name>
    <dbReference type="NCBI Taxonomy" id="1619025"/>
    <lineage>
        <taxon>Bacteria</taxon>
        <taxon>Candidatus Yanofskyibacteriota</taxon>
    </lineage>
</organism>
<feature type="region of interest" description="Disordered" evidence="1">
    <location>
        <begin position="228"/>
        <end position="251"/>
    </location>
</feature>
<feature type="compositionally biased region" description="Pro residues" evidence="1">
    <location>
        <begin position="393"/>
        <end position="409"/>
    </location>
</feature>
<evidence type="ECO:0000259" key="2">
    <source>
        <dbReference type="Pfam" id="PF08308"/>
    </source>
</evidence>
<evidence type="ECO:0000313" key="3">
    <source>
        <dbReference type="EMBL" id="KKT80695.1"/>
    </source>
</evidence>
<reference evidence="3 4" key="1">
    <citation type="journal article" date="2015" name="Nature">
        <title>rRNA introns, odd ribosomes, and small enigmatic genomes across a large radiation of phyla.</title>
        <authorList>
            <person name="Brown C.T."/>
            <person name="Hug L.A."/>
            <person name="Thomas B.C."/>
            <person name="Sharon I."/>
            <person name="Castelle C.J."/>
            <person name="Singh A."/>
            <person name="Wilkins M.J."/>
            <person name="Williams K.H."/>
            <person name="Banfield J.F."/>
        </authorList>
    </citation>
    <scope>NUCLEOTIDE SEQUENCE [LARGE SCALE GENOMIC DNA]</scope>
</reference>
<comment type="caution">
    <text evidence="3">The sequence shown here is derived from an EMBL/GenBank/DDBJ whole genome shotgun (WGS) entry which is preliminary data.</text>
</comment>
<feature type="domain" description="PEGA" evidence="2">
    <location>
        <begin position="85"/>
        <end position="131"/>
    </location>
</feature>
<feature type="compositionally biased region" description="Polar residues" evidence="1">
    <location>
        <begin position="182"/>
        <end position="199"/>
    </location>
</feature>
<feature type="region of interest" description="Disordered" evidence="1">
    <location>
        <begin position="365"/>
        <end position="413"/>
    </location>
</feature>
<feature type="region of interest" description="Disordered" evidence="1">
    <location>
        <begin position="160"/>
        <end position="199"/>
    </location>
</feature>